<dbReference type="PANTHER" id="PTHR30508:SF1">
    <property type="entry name" value="UPF0051 PROTEIN ABCI8, CHLOROPLASTIC-RELATED"/>
    <property type="match status" value="1"/>
</dbReference>
<organism evidence="3 4">
    <name type="scientific">Ilex paraguariensis</name>
    <name type="common">yerba mate</name>
    <dbReference type="NCBI Taxonomy" id="185542"/>
    <lineage>
        <taxon>Eukaryota</taxon>
        <taxon>Viridiplantae</taxon>
        <taxon>Streptophyta</taxon>
        <taxon>Embryophyta</taxon>
        <taxon>Tracheophyta</taxon>
        <taxon>Spermatophyta</taxon>
        <taxon>Magnoliopsida</taxon>
        <taxon>eudicotyledons</taxon>
        <taxon>Gunneridae</taxon>
        <taxon>Pentapetalae</taxon>
        <taxon>asterids</taxon>
        <taxon>campanulids</taxon>
        <taxon>Aquifoliales</taxon>
        <taxon>Aquifoliaceae</taxon>
        <taxon>Ilex</taxon>
    </lineage>
</organism>
<dbReference type="SUPFAM" id="SSF101960">
    <property type="entry name" value="Stabilizer of iron transporter SufD"/>
    <property type="match status" value="1"/>
</dbReference>
<name>A0ABC8U6H0_9AQUA</name>
<dbReference type="Pfam" id="PF01458">
    <property type="entry name" value="SUFBD_core"/>
    <property type="match status" value="1"/>
</dbReference>
<dbReference type="InterPro" id="IPR055346">
    <property type="entry name" value="Fe-S_cluster_assembly_SufBD"/>
</dbReference>
<reference evidence="3 4" key="1">
    <citation type="submission" date="2024-02" db="EMBL/GenBank/DDBJ databases">
        <authorList>
            <person name="Vignale AGUSTIN F."/>
            <person name="Sosa J E."/>
            <person name="Modenutti C."/>
        </authorList>
    </citation>
    <scope>NUCLEOTIDE SEQUENCE [LARGE SCALE GENOMIC DNA]</scope>
</reference>
<evidence type="ECO:0000313" key="4">
    <source>
        <dbReference type="Proteomes" id="UP001642360"/>
    </source>
</evidence>
<gene>
    <name evidence="3" type="ORF">ILEXP_LOCUS45491</name>
</gene>
<dbReference type="AlphaFoldDB" id="A0ABC8U6H0"/>
<dbReference type="InterPro" id="IPR000825">
    <property type="entry name" value="SUF_FeS_clus_asmbl_SufBD_core"/>
</dbReference>
<feature type="domain" description="SUF system FeS cluster assembly SufBD core" evidence="2">
    <location>
        <begin position="36"/>
        <end position="76"/>
    </location>
</feature>
<evidence type="ECO:0000256" key="1">
    <source>
        <dbReference type="ARBA" id="ARBA00043967"/>
    </source>
</evidence>
<sequence>LPYCIVKLLSYGAAVPICCCAGDDWSSELESDLGKNHTTRVEHEATTSKIGEDQLFYFQQRGIDYEKAMAAMISGFCRDVFNELPDEFGAEVNQLMSLKLEGSVG</sequence>
<keyword evidence="4" id="KW-1185">Reference proteome</keyword>
<protein>
    <recommendedName>
        <fullName evidence="2">SUF system FeS cluster assembly SufBD core domain-containing protein</fullName>
    </recommendedName>
</protein>
<evidence type="ECO:0000313" key="3">
    <source>
        <dbReference type="EMBL" id="CAK9175683.1"/>
    </source>
</evidence>
<dbReference type="Proteomes" id="UP001642360">
    <property type="component" value="Unassembled WGS sequence"/>
</dbReference>
<feature type="non-terminal residue" evidence="3">
    <location>
        <position position="1"/>
    </location>
</feature>
<comment type="similarity">
    <text evidence="1">Belongs to the iron-sulfur cluster assembly SufBD family.</text>
</comment>
<accession>A0ABC8U6H0</accession>
<dbReference type="EMBL" id="CAUOFW020006679">
    <property type="protein sequence ID" value="CAK9175683.1"/>
    <property type="molecule type" value="Genomic_DNA"/>
</dbReference>
<dbReference type="InterPro" id="IPR037284">
    <property type="entry name" value="SUF_FeS_clus_asmbl_SufBD_sf"/>
</dbReference>
<evidence type="ECO:0000259" key="2">
    <source>
        <dbReference type="Pfam" id="PF01458"/>
    </source>
</evidence>
<proteinExistence type="inferred from homology"/>
<comment type="caution">
    <text evidence="3">The sequence shown here is derived from an EMBL/GenBank/DDBJ whole genome shotgun (WGS) entry which is preliminary data.</text>
</comment>
<dbReference type="PANTHER" id="PTHR30508">
    <property type="entry name" value="FES CLUSTER ASSEMBLY PROTEIN SUF"/>
    <property type="match status" value="1"/>
</dbReference>